<dbReference type="OrthoDB" id="2432613at2759"/>
<feature type="compositionally biased region" description="Polar residues" evidence="1">
    <location>
        <begin position="1"/>
        <end position="23"/>
    </location>
</feature>
<evidence type="ECO:0000313" key="3">
    <source>
        <dbReference type="Proteomes" id="UP000297245"/>
    </source>
</evidence>
<dbReference type="AlphaFoldDB" id="A0A4S8MRJ5"/>
<protein>
    <submittedName>
        <fullName evidence="2">Uncharacterized protein</fullName>
    </submittedName>
</protein>
<feature type="compositionally biased region" description="Low complexity" evidence="1">
    <location>
        <begin position="60"/>
        <end position="102"/>
    </location>
</feature>
<keyword evidence="3" id="KW-1185">Reference proteome</keyword>
<dbReference type="Proteomes" id="UP000297245">
    <property type="component" value="Unassembled WGS sequence"/>
</dbReference>
<organism evidence="2 3">
    <name type="scientific">Dendrothele bispora (strain CBS 962.96)</name>
    <dbReference type="NCBI Taxonomy" id="1314807"/>
    <lineage>
        <taxon>Eukaryota</taxon>
        <taxon>Fungi</taxon>
        <taxon>Dikarya</taxon>
        <taxon>Basidiomycota</taxon>
        <taxon>Agaricomycotina</taxon>
        <taxon>Agaricomycetes</taxon>
        <taxon>Agaricomycetidae</taxon>
        <taxon>Agaricales</taxon>
        <taxon>Agaricales incertae sedis</taxon>
        <taxon>Dendrothele</taxon>
    </lineage>
</organism>
<sequence length="127" mass="12244">MSGSFASPLDSATSSIPIPSSLTEPGASQGGGVVSTRTIGTLSTELPPLSISLPSVSASTRTSLSSTSGFSTSRPTSGSAGSQSASVSAGAASASPSVNSASHTRTGSIPLPIIGVLSFCVPFLATI</sequence>
<accession>A0A4S8MRJ5</accession>
<reference evidence="2 3" key="1">
    <citation type="journal article" date="2019" name="Nat. Ecol. Evol.">
        <title>Megaphylogeny resolves global patterns of mushroom evolution.</title>
        <authorList>
            <person name="Varga T."/>
            <person name="Krizsan K."/>
            <person name="Foldi C."/>
            <person name="Dima B."/>
            <person name="Sanchez-Garcia M."/>
            <person name="Sanchez-Ramirez S."/>
            <person name="Szollosi G.J."/>
            <person name="Szarkandi J.G."/>
            <person name="Papp V."/>
            <person name="Albert L."/>
            <person name="Andreopoulos W."/>
            <person name="Angelini C."/>
            <person name="Antonin V."/>
            <person name="Barry K.W."/>
            <person name="Bougher N.L."/>
            <person name="Buchanan P."/>
            <person name="Buyck B."/>
            <person name="Bense V."/>
            <person name="Catcheside P."/>
            <person name="Chovatia M."/>
            <person name="Cooper J."/>
            <person name="Damon W."/>
            <person name="Desjardin D."/>
            <person name="Finy P."/>
            <person name="Geml J."/>
            <person name="Haridas S."/>
            <person name="Hughes K."/>
            <person name="Justo A."/>
            <person name="Karasinski D."/>
            <person name="Kautmanova I."/>
            <person name="Kiss B."/>
            <person name="Kocsube S."/>
            <person name="Kotiranta H."/>
            <person name="LaButti K.M."/>
            <person name="Lechner B.E."/>
            <person name="Liimatainen K."/>
            <person name="Lipzen A."/>
            <person name="Lukacs Z."/>
            <person name="Mihaltcheva S."/>
            <person name="Morgado L.N."/>
            <person name="Niskanen T."/>
            <person name="Noordeloos M.E."/>
            <person name="Ohm R.A."/>
            <person name="Ortiz-Santana B."/>
            <person name="Ovrebo C."/>
            <person name="Racz N."/>
            <person name="Riley R."/>
            <person name="Savchenko A."/>
            <person name="Shiryaev A."/>
            <person name="Soop K."/>
            <person name="Spirin V."/>
            <person name="Szebenyi C."/>
            <person name="Tomsovsky M."/>
            <person name="Tulloss R.E."/>
            <person name="Uehling J."/>
            <person name="Grigoriev I.V."/>
            <person name="Vagvolgyi C."/>
            <person name="Papp T."/>
            <person name="Martin F.M."/>
            <person name="Miettinen O."/>
            <person name="Hibbett D.S."/>
            <person name="Nagy L.G."/>
        </authorList>
    </citation>
    <scope>NUCLEOTIDE SEQUENCE [LARGE SCALE GENOMIC DNA]</scope>
    <source>
        <strain evidence="2 3">CBS 962.96</strain>
    </source>
</reference>
<evidence type="ECO:0000256" key="1">
    <source>
        <dbReference type="SAM" id="MobiDB-lite"/>
    </source>
</evidence>
<proteinExistence type="predicted"/>
<feature type="region of interest" description="Disordered" evidence="1">
    <location>
        <begin position="1"/>
        <end position="39"/>
    </location>
</feature>
<dbReference type="EMBL" id="ML179047">
    <property type="protein sequence ID" value="THV05730.1"/>
    <property type="molecule type" value="Genomic_DNA"/>
</dbReference>
<evidence type="ECO:0000313" key="2">
    <source>
        <dbReference type="EMBL" id="THV05730.1"/>
    </source>
</evidence>
<feature type="region of interest" description="Disordered" evidence="1">
    <location>
        <begin position="60"/>
        <end position="108"/>
    </location>
</feature>
<name>A0A4S8MRJ5_DENBC</name>
<gene>
    <name evidence="2" type="ORF">K435DRAFT_76608</name>
</gene>